<feature type="binding site" evidence="3">
    <location>
        <position position="58"/>
    </location>
    <ligand>
        <name>substrate</name>
    </ligand>
</feature>
<comment type="subcellular location">
    <subcellularLocation>
        <location evidence="3">Cytoplasm</location>
    </subcellularLocation>
</comment>
<dbReference type="PROSITE" id="PS50305">
    <property type="entry name" value="SIRTUIN"/>
    <property type="match status" value="1"/>
</dbReference>
<evidence type="ECO:0000313" key="6">
    <source>
        <dbReference type="EMBL" id="GLS90221.1"/>
    </source>
</evidence>
<dbReference type="InterPro" id="IPR026591">
    <property type="entry name" value="Sirtuin_cat_small_dom_sf"/>
</dbReference>
<dbReference type="PANTHER" id="PTHR11085:SF4">
    <property type="entry name" value="NAD-DEPENDENT PROTEIN DEACYLASE"/>
    <property type="match status" value="1"/>
</dbReference>
<dbReference type="HAMAP" id="MF_01121">
    <property type="entry name" value="Sirtuin_ClassIII"/>
    <property type="match status" value="1"/>
</dbReference>
<dbReference type="PANTHER" id="PTHR11085">
    <property type="entry name" value="NAD-DEPENDENT PROTEIN DEACYLASE SIRTUIN-5, MITOCHONDRIAL-RELATED"/>
    <property type="match status" value="1"/>
</dbReference>
<organism evidence="6 7">
    <name type="scientific">Psychromonas marina</name>
    <dbReference type="NCBI Taxonomy" id="88364"/>
    <lineage>
        <taxon>Bacteria</taxon>
        <taxon>Pseudomonadati</taxon>
        <taxon>Pseudomonadota</taxon>
        <taxon>Gammaproteobacteria</taxon>
        <taxon>Alteromonadales</taxon>
        <taxon>Psychromonadaceae</taxon>
        <taxon>Psychromonas</taxon>
    </lineage>
</organism>
<dbReference type="NCBIfam" id="NF001755">
    <property type="entry name" value="PRK00481.1-5"/>
    <property type="match status" value="1"/>
</dbReference>
<keyword evidence="3" id="KW-0963">Cytoplasm</keyword>
<comment type="function">
    <text evidence="3">NAD-dependent lysine deacetylase and desuccinylase that specifically removes acetyl and succinyl groups on target proteins. Modulates the activities of several proteins which are inactive in their acylated form.</text>
</comment>
<feature type="domain" description="Deacetylase sirtuin-type" evidence="5">
    <location>
        <begin position="1"/>
        <end position="239"/>
    </location>
</feature>
<comment type="catalytic activity">
    <reaction evidence="3">
        <text>N(6)-acetyl-L-lysyl-[protein] + NAD(+) + H2O = 2''-O-acetyl-ADP-D-ribose + nicotinamide + L-lysyl-[protein]</text>
        <dbReference type="Rhea" id="RHEA:43636"/>
        <dbReference type="Rhea" id="RHEA-COMP:9752"/>
        <dbReference type="Rhea" id="RHEA-COMP:10731"/>
        <dbReference type="ChEBI" id="CHEBI:15377"/>
        <dbReference type="ChEBI" id="CHEBI:17154"/>
        <dbReference type="ChEBI" id="CHEBI:29969"/>
        <dbReference type="ChEBI" id="CHEBI:57540"/>
        <dbReference type="ChEBI" id="CHEBI:61930"/>
        <dbReference type="ChEBI" id="CHEBI:83767"/>
        <dbReference type="EC" id="2.3.1.286"/>
    </reaction>
</comment>
<reference evidence="7" key="1">
    <citation type="journal article" date="2019" name="Int. J. Syst. Evol. Microbiol.">
        <title>The Global Catalogue of Microorganisms (GCM) 10K type strain sequencing project: providing services to taxonomists for standard genome sequencing and annotation.</title>
        <authorList>
            <consortium name="The Broad Institute Genomics Platform"/>
            <consortium name="The Broad Institute Genome Sequencing Center for Infectious Disease"/>
            <person name="Wu L."/>
            <person name="Ma J."/>
        </authorList>
    </citation>
    <scope>NUCLEOTIDE SEQUENCE [LARGE SCALE GENOMIC DNA]</scope>
    <source>
        <strain evidence="7">NBRC 103166</strain>
    </source>
</reference>
<evidence type="ECO:0000256" key="3">
    <source>
        <dbReference type="HAMAP-Rule" id="MF_01121"/>
    </source>
</evidence>
<feature type="binding site" evidence="3">
    <location>
        <position position="61"/>
    </location>
    <ligand>
        <name>substrate</name>
    </ligand>
</feature>
<proteinExistence type="inferred from homology"/>
<evidence type="ECO:0000256" key="4">
    <source>
        <dbReference type="PROSITE-ProRule" id="PRU00236"/>
    </source>
</evidence>
<keyword evidence="3" id="KW-0479">Metal-binding</keyword>
<dbReference type="EC" id="2.3.1.286" evidence="3"/>
<dbReference type="Gene3D" id="3.30.1600.10">
    <property type="entry name" value="SIR2/SIRT2 'Small Domain"/>
    <property type="match status" value="1"/>
</dbReference>
<keyword evidence="7" id="KW-1185">Reference proteome</keyword>
<feature type="binding site" evidence="3">
    <location>
        <position position="121"/>
    </location>
    <ligand>
        <name>Zn(2+)</name>
        <dbReference type="ChEBI" id="CHEBI:29105"/>
    </ligand>
</feature>
<sequence>MPLNQYKKIVVLTGAGVSAESGIRTFRDKDGLWEKYKLEDVATLDGYKRDPALVLDFYNKRRQDFCTGDVKPNAAHYALAELEKNFDGEFLLVTQNIDNLHEQAGSKNVIHMHGELLKARCPQTNQVINWVDDMTENDLCHCCQYPENLRPHIVWFGEMPLGLDIIYHNLSQADLFIAIGTSGTVYPAAGFVEEAKSVGAYSVEVNLETSEIHSHFDKIEQGKATQVVPHIVDKLLSAKSLA</sequence>
<evidence type="ECO:0000256" key="1">
    <source>
        <dbReference type="ARBA" id="ARBA00022679"/>
    </source>
</evidence>
<keyword evidence="3" id="KW-0862">Zinc</keyword>
<comment type="caution">
    <text evidence="6">The sequence shown here is derived from an EMBL/GenBank/DDBJ whole genome shotgun (WGS) entry which is preliminary data.</text>
</comment>
<comment type="cofactor">
    <cofactor evidence="3">
        <name>Zn(2+)</name>
        <dbReference type="ChEBI" id="CHEBI:29105"/>
    </cofactor>
    <text evidence="3">Binds 1 zinc ion per subunit.</text>
</comment>
<keyword evidence="2 3" id="KW-0520">NAD</keyword>
<feature type="binding site" evidence="3">
    <location>
        <begin position="180"/>
        <end position="182"/>
    </location>
    <ligand>
        <name>NAD(+)</name>
        <dbReference type="ChEBI" id="CHEBI:57540"/>
    </ligand>
</feature>
<dbReference type="Pfam" id="PF02146">
    <property type="entry name" value="SIR2"/>
    <property type="match status" value="1"/>
</dbReference>
<protein>
    <recommendedName>
        <fullName evidence="3">NAD-dependent protein deacylase</fullName>
        <ecNumber evidence="3">2.3.1.286</ecNumber>
    </recommendedName>
    <alternativeName>
        <fullName evidence="3">Regulatory protein SIR2 homolog</fullName>
    </alternativeName>
</protein>
<feature type="binding site" evidence="3">
    <location>
        <position position="140"/>
    </location>
    <ligand>
        <name>Zn(2+)</name>
        <dbReference type="ChEBI" id="CHEBI:29105"/>
    </ligand>
</feature>
<feature type="binding site" evidence="3">
    <location>
        <begin position="206"/>
        <end position="208"/>
    </location>
    <ligand>
        <name>NAD(+)</name>
        <dbReference type="ChEBI" id="CHEBI:57540"/>
    </ligand>
</feature>
<evidence type="ECO:0000313" key="7">
    <source>
        <dbReference type="Proteomes" id="UP001157353"/>
    </source>
</evidence>
<accession>A0ABQ6DYI7</accession>
<feature type="binding site" evidence="3">
    <location>
        <position position="224"/>
    </location>
    <ligand>
        <name>NAD(+)</name>
        <dbReference type="ChEBI" id="CHEBI:57540"/>
    </ligand>
</feature>
<feature type="binding site" evidence="3">
    <location>
        <begin position="14"/>
        <end position="33"/>
    </location>
    <ligand>
        <name>NAD(+)</name>
        <dbReference type="ChEBI" id="CHEBI:57540"/>
    </ligand>
</feature>
<comment type="catalytic activity">
    <reaction evidence="3">
        <text>N(6)-succinyl-L-lysyl-[protein] + NAD(+) + H2O = 2''-O-succinyl-ADP-D-ribose + nicotinamide + L-lysyl-[protein]</text>
        <dbReference type="Rhea" id="RHEA:47668"/>
        <dbReference type="Rhea" id="RHEA-COMP:9752"/>
        <dbReference type="Rhea" id="RHEA-COMP:11877"/>
        <dbReference type="ChEBI" id="CHEBI:15377"/>
        <dbReference type="ChEBI" id="CHEBI:17154"/>
        <dbReference type="ChEBI" id="CHEBI:29969"/>
        <dbReference type="ChEBI" id="CHEBI:57540"/>
        <dbReference type="ChEBI" id="CHEBI:87830"/>
        <dbReference type="ChEBI" id="CHEBI:87832"/>
    </reaction>
</comment>
<dbReference type="Gene3D" id="3.40.50.1220">
    <property type="entry name" value="TPP-binding domain"/>
    <property type="match status" value="1"/>
</dbReference>
<dbReference type="CDD" id="cd01412">
    <property type="entry name" value="SIRT5_Af1_CobB"/>
    <property type="match status" value="1"/>
</dbReference>
<comment type="caution">
    <text evidence="3 4">Lacks conserved residue(s) required for the propagation of feature annotation.</text>
</comment>
<dbReference type="SUPFAM" id="SSF52467">
    <property type="entry name" value="DHS-like NAD/FAD-binding domain"/>
    <property type="match status" value="1"/>
</dbReference>
<dbReference type="InterPro" id="IPR050134">
    <property type="entry name" value="NAD-dep_sirtuin_deacylases"/>
</dbReference>
<dbReference type="InterPro" id="IPR029035">
    <property type="entry name" value="DHS-like_NAD/FAD-binding_dom"/>
</dbReference>
<dbReference type="Proteomes" id="UP001157353">
    <property type="component" value="Unassembled WGS sequence"/>
</dbReference>
<dbReference type="InterPro" id="IPR003000">
    <property type="entry name" value="Sirtuin"/>
</dbReference>
<feature type="binding site" evidence="3">
    <location>
        <begin position="95"/>
        <end position="98"/>
    </location>
    <ligand>
        <name>NAD(+)</name>
        <dbReference type="ChEBI" id="CHEBI:57540"/>
    </ligand>
</feature>
<feature type="active site" description="Proton acceptor" evidence="3">
    <location>
        <position position="113"/>
    </location>
</feature>
<keyword evidence="1" id="KW-0808">Transferase</keyword>
<evidence type="ECO:0000256" key="2">
    <source>
        <dbReference type="ARBA" id="ARBA00023027"/>
    </source>
</evidence>
<name>A0ABQ6DYI7_9GAMM</name>
<dbReference type="InterPro" id="IPR026590">
    <property type="entry name" value="Ssirtuin_cat_dom"/>
</dbReference>
<gene>
    <name evidence="6" type="primary">cobB_1</name>
    <name evidence="3" type="synonym">cobB</name>
    <name evidence="6" type="ORF">GCM10007916_12880</name>
</gene>
<dbReference type="InterPro" id="IPR027546">
    <property type="entry name" value="Sirtuin_class_III"/>
</dbReference>
<dbReference type="EMBL" id="BSPQ01000002">
    <property type="protein sequence ID" value="GLS90221.1"/>
    <property type="molecule type" value="Genomic_DNA"/>
</dbReference>
<evidence type="ECO:0000259" key="5">
    <source>
        <dbReference type="PROSITE" id="PS50305"/>
    </source>
</evidence>
<comment type="similarity">
    <text evidence="3">Belongs to the sirtuin family. Class III subfamily.</text>
</comment>
<comment type="domain">
    <text evidence="3">2 residues (Tyr-58 and Arg-61) present in a large hydrophobic pocket are probably involved in substrate specificity. They are important for desuccinylation activity, but dispensable for deacetylation activity.</text>
</comment>